<dbReference type="GeneID" id="10028752"/>
<feature type="domain" description="Peptidase A1" evidence="9">
    <location>
        <begin position="94"/>
        <end position="398"/>
    </location>
</feature>
<dbReference type="GO" id="GO:0004190">
    <property type="term" value="F:aspartic-type endopeptidase activity"/>
    <property type="evidence" value="ECO:0007669"/>
    <property type="project" value="UniProtKB-KW"/>
</dbReference>
<dbReference type="InterPro" id="IPR021109">
    <property type="entry name" value="Peptidase_aspartic_dom_sf"/>
</dbReference>
<dbReference type="STRING" id="535722.E4UT30"/>
<evidence type="ECO:0000256" key="1">
    <source>
        <dbReference type="ARBA" id="ARBA00007447"/>
    </source>
</evidence>
<dbReference type="InterPro" id="IPR001969">
    <property type="entry name" value="Aspartic_peptidase_AS"/>
</dbReference>
<dbReference type="PANTHER" id="PTHR47966">
    <property type="entry name" value="BETA-SITE APP-CLEAVING ENZYME, ISOFORM A-RELATED"/>
    <property type="match status" value="1"/>
</dbReference>
<dbReference type="HOGENOM" id="CLU_013253_0_1_1"/>
<organism evidence="11">
    <name type="scientific">Arthroderma gypseum (strain ATCC MYA-4604 / CBS 118893)</name>
    <name type="common">Microsporum gypseum</name>
    <dbReference type="NCBI Taxonomy" id="535722"/>
    <lineage>
        <taxon>Eukaryota</taxon>
        <taxon>Fungi</taxon>
        <taxon>Dikarya</taxon>
        <taxon>Ascomycota</taxon>
        <taxon>Pezizomycotina</taxon>
        <taxon>Eurotiomycetes</taxon>
        <taxon>Eurotiomycetidae</taxon>
        <taxon>Onygenales</taxon>
        <taxon>Arthrodermataceae</taxon>
        <taxon>Nannizzia</taxon>
    </lineage>
</organism>
<comment type="similarity">
    <text evidence="1 7">Belongs to the peptidase A1 family.</text>
</comment>
<evidence type="ECO:0000313" key="10">
    <source>
        <dbReference type="EMBL" id="EFR00643.1"/>
    </source>
</evidence>
<reference evidence="11" key="1">
    <citation type="journal article" date="2012" name="MBio">
        <title>Comparative genome analysis of Trichophyton rubrum and related dermatophytes reveals candidate genes involved in infection.</title>
        <authorList>
            <person name="Martinez D.A."/>
            <person name="Oliver B.G."/>
            <person name="Graeser Y."/>
            <person name="Goldberg J.M."/>
            <person name="Li W."/>
            <person name="Martinez-Rossi N.M."/>
            <person name="Monod M."/>
            <person name="Shelest E."/>
            <person name="Barton R.C."/>
            <person name="Birch E."/>
            <person name="Brakhage A.A."/>
            <person name="Chen Z."/>
            <person name="Gurr S.J."/>
            <person name="Heiman D."/>
            <person name="Heitman J."/>
            <person name="Kosti I."/>
            <person name="Rossi A."/>
            <person name="Saif S."/>
            <person name="Samalova M."/>
            <person name="Saunders C.W."/>
            <person name="Shea T."/>
            <person name="Summerbell R.C."/>
            <person name="Xu J."/>
            <person name="Young S."/>
            <person name="Zeng Q."/>
            <person name="Birren B.W."/>
            <person name="Cuomo C.A."/>
            <person name="White T.C."/>
        </authorList>
    </citation>
    <scope>NUCLEOTIDE SEQUENCE [LARGE SCALE GENOMIC DNA]</scope>
    <source>
        <strain evidence="11">ATCC MYA-4604 / CBS 118893</strain>
    </source>
</reference>
<dbReference type="PROSITE" id="PS00141">
    <property type="entry name" value="ASP_PROTEASE"/>
    <property type="match status" value="1"/>
</dbReference>
<name>E4UT30_ARTGP</name>
<evidence type="ECO:0000256" key="6">
    <source>
        <dbReference type="PIRSR" id="PIRSR601461-2"/>
    </source>
</evidence>
<dbReference type="VEuPathDB" id="FungiDB:MGYG_03650"/>
<keyword evidence="5" id="KW-0865">Zymogen</keyword>
<gene>
    <name evidence="10" type="ORF">MGYG_03650</name>
</gene>
<feature type="signal peptide" evidence="8">
    <location>
        <begin position="1"/>
        <end position="22"/>
    </location>
</feature>
<dbReference type="InterPro" id="IPR001461">
    <property type="entry name" value="Aspartic_peptidase_A1"/>
</dbReference>
<dbReference type="SUPFAM" id="SSF50630">
    <property type="entry name" value="Acid proteases"/>
    <property type="match status" value="1"/>
</dbReference>
<dbReference type="EMBL" id="DS989824">
    <property type="protein sequence ID" value="EFR00643.1"/>
    <property type="molecule type" value="Genomic_DNA"/>
</dbReference>
<evidence type="ECO:0000256" key="7">
    <source>
        <dbReference type="RuleBase" id="RU000454"/>
    </source>
</evidence>
<keyword evidence="3 7" id="KW-0064">Aspartyl protease</keyword>
<dbReference type="eggNOG" id="KOG1339">
    <property type="taxonomic scope" value="Eukaryota"/>
</dbReference>
<keyword evidence="6" id="KW-1015">Disulfide bond</keyword>
<sequence>MRLSPYFTASAFLFRFLTFTQGLPTNKFATAGHFTVEQKGVNTYKSNWPPSELWRGLRKHHRPLQPAVSRMTMNGGHTVNGTVKATPDEYDTEFVNEITVGNDTLFVDIDTGSSDFWIFSSQLPEKSQQNHRIYHPEVTGTKIPKHIWDITYNDGTGAAGNVFLDKVSLSGLEVPSQAVEAATWVSYEFADQEVTDGIMGFGFDSFNTVTPKKQKTWFSNIMEQLERPLFTACLKHRAPGFYDFGFIDENKHVGKLSYLPVDTSRGRWETTFSGFSTGKVDNSTYRFKAVVDTGTTFMLLPKQITEQYYSSIANSAYDRENGGWTFPCNATLPDFAIHINDYKAIVPGKHINWAQIPGADICFGGLQPVSNPPAILGGSFLKSQFVIFDYTGPRMGFAAQRK</sequence>
<dbReference type="SMR" id="E4UT30"/>
<dbReference type="FunFam" id="2.40.70.10:FF:000026">
    <property type="entry name" value="Endothiapepsin"/>
    <property type="match status" value="1"/>
</dbReference>
<dbReference type="OrthoDB" id="2747330at2759"/>
<dbReference type="PANTHER" id="PTHR47966:SF2">
    <property type="entry name" value="ASPERGILLOPEPSIN-1-RELATED"/>
    <property type="match status" value="1"/>
</dbReference>
<dbReference type="CDD" id="cd06097">
    <property type="entry name" value="Aspergillopepsin_like"/>
    <property type="match status" value="1"/>
</dbReference>
<dbReference type="PROSITE" id="PS51767">
    <property type="entry name" value="PEPTIDASE_A1"/>
    <property type="match status" value="1"/>
</dbReference>
<dbReference type="Proteomes" id="UP000002669">
    <property type="component" value="Unassembled WGS sequence"/>
</dbReference>
<evidence type="ECO:0000259" key="9">
    <source>
        <dbReference type="PROSITE" id="PS51767"/>
    </source>
</evidence>
<keyword evidence="11" id="KW-1185">Reference proteome</keyword>
<protein>
    <submittedName>
        <fullName evidence="10">Aspergillopepsin A</fullName>
    </submittedName>
</protein>
<dbReference type="InParanoid" id="E4UT30"/>
<evidence type="ECO:0000256" key="2">
    <source>
        <dbReference type="ARBA" id="ARBA00022670"/>
    </source>
</evidence>
<dbReference type="InterPro" id="IPR034163">
    <property type="entry name" value="Aspergillopepsin-like_cat_dom"/>
</dbReference>
<keyword evidence="4 7" id="KW-0378">Hydrolase</keyword>
<keyword evidence="2 7" id="KW-0645">Protease</keyword>
<accession>E4UT30</accession>
<dbReference type="OMA" id="HRIYHPE"/>
<dbReference type="GO" id="GO:0006508">
    <property type="term" value="P:proteolysis"/>
    <property type="evidence" value="ECO:0007669"/>
    <property type="project" value="UniProtKB-KW"/>
</dbReference>
<dbReference type="RefSeq" id="XP_003173473.1">
    <property type="nucleotide sequence ID" value="XM_003173425.1"/>
</dbReference>
<evidence type="ECO:0000256" key="5">
    <source>
        <dbReference type="ARBA" id="ARBA00023145"/>
    </source>
</evidence>
<feature type="disulfide bond" evidence="6">
    <location>
        <begin position="328"/>
        <end position="362"/>
    </location>
</feature>
<feature type="chain" id="PRO_5003187995" evidence="8">
    <location>
        <begin position="23"/>
        <end position="402"/>
    </location>
</feature>
<dbReference type="InterPro" id="IPR033121">
    <property type="entry name" value="PEPTIDASE_A1"/>
</dbReference>
<evidence type="ECO:0000256" key="8">
    <source>
        <dbReference type="SAM" id="SignalP"/>
    </source>
</evidence>
<dbReference type="AlphaFoldDB" id="E4UT30"/>
<evidence type="ECO:0000256" key="3">
    <source>
        <dbReference type="ARBA" id="ARBA00022750"/>
    </source>
</evidence>
<dbReference type="Gene3D" id="2.40.70.10">
    <property type="entry name" value="Acid Proteases"/>
    <property type="match status" value="2"/>
</dbReference>
<dbReference type="PRINTS" id="PR00792">
    <property type="entry name" value="PEPSIN"/>
</dbReference>
<keyword evidence="8" id="KW-0732">Signal</keyword>
<dbReference type="Pfam" id="PF00026">
    <property type="entry name" value="Asp"/>
    <property type="match status" value="1"/>
</dbReference>
<proteinExistence type="inferred from homology"/>
<evidence type="ECO:0000256" key="4">
    <source>
        <dbReference type="ARBA" id="ARBA00022801"/>
    </source>
</evidence>
<evidence type="ECO:0000313" key="11">
    <source>
        <dbReference type="Proteomes" id="UP000002669"/>
    </source>
</evidence>